<dbReference type="InterPro" id="IPR016024">
    <property type="entry name" value="ARM-type_fold"/>
</dbReference>
<evidence type="ECO:0000256" key="2">
    <source>
        <dbReference type="ARBA" id="ARBA00022448"/>
    </source>
</evidence>
<evidence type="ECO:0000256" key="4">
    <source>
        <dbReference type="ARBA" id="ARBA00022737"/>
    </source>
</evidence>
<evidence type="ECO:0000313" key="6">
    <source>
        <dbReference type="EMBL" id="OHT11625.1"/>
    </source>
</evidence>
<comment type="subcellular location">
    <subcellularLocation>
        <location evidence="1">Cytoplasm</location>
    </subcellularLocation>
</comment>
<sequence length="1043" mass="118536">MDLQQFHTLLEKINSPEIHQAELQFNELFDTNKCLLLQLLMNSIIQKPDNTLKTALILLGRVAKKISEELLAIGDESFHLGYQQFLLSLFNIPTNDQSIISIVSDIISLFAMIYKANWPTLLPTIFQVIQSSQRSSSIIAIDCLWRCINSDSVAFAENIPQLMQIVKTIFATPNSFDFHQVLGAARLCYSIYRKTSANQNDEIKAFLIESANFIVTMISNLPPPVIDQYLKVVSFFSDDDIIFLSPAIKLLIPIVRDLITNPQTPELSRNYCINILTQIILNSTLSEEIYPHAIQYYQLFLQIVSNSLNDIDPEDIDFKSNTQSLAEDAIDALSQQFTEIESFQIDVCNIFGLCLQNNDLKYVIANMYCFASAVEGSPQLYSFNSDLDEIVGVYGKCIMDKNENLRWASISSFYTILYNFGFYSNSFLPEAVIPLLATALQNENIPIIATKIIQSIYIYCKNFQKYNDFIPNLMQLLGSKFGQMNAQQQIYTLKCYSILSKKDSNFSQYIPPIYQFLLNVLSDYAQNCTTDLFFACVKTALKFKQITGENFSILAQRILTFILSVDVSQFDGEAIDSINSAIKKIIKRNMNNFTQFFPRIFDIIFSFASKDISCERIPYDNKNFQSNEDCIIIDSVTNEIVIISSSSVQSIIESVRTLSIIIEAAGPSSIGYAEQIQQLIHKLLSQRLSHNLVNPTFDLIDKFINLISQLENKLQIIMPMYCLQLLSFDYLMRGANFDLCLYSFPRLLKVFAFLGQSCPDFTILEKTTTMLINAYQFSAYFRITTKSTDYGDDYVDVDLFVDQLILFFDPYFKFYSSVISDEFNVNLITMFDFTQPQSQIYPKVVFAFWTNYVLYSPRSTPELLSQKINLFQQFLAPEMSIDICMYAISSLATIACSGKLPLDGIANLVAFMDMVVKSRHSFRLNGAIIPQIIILIEKLVTTNQDPSTILQLLVDCVPYSSISRSPLNEAASSSLCKLIQNHQQIFSSIELLTISVLVSISFMNLLKTTHGPMLENYINSIFNSPQGEQVKAGISHIRQIQKS</sequence>
<comment type="caution">
    <text evidence="6">The sequence shown here is derived from an EMBL/GenBank/DDBJ whole genome shotgun (WGS) entry which is preliminary data.</text>
</comment>
<keyword evidence="4" id="KW-0677">Repeat</keyword>
<dbReference type="EMBL" id="MLAK01000582">
    <property type="protein sequence ID" value="OHT11625.1"/>
    <property type="molecule type" value="Genomic_DNA"/>
</dbReference>
<keyword evidence="2" id="KW-0813">Transport</keyword>
<evidence type="ECO:0000313" key="7">
    <source>
        <dbReference type="Proteomes" id="UP000179807"/>
    </source>
</evidence>
<dbReference type="Proteomes" id="UP000179807">
    <property type="component" value="Unassembled WGS sequence"/>
</dbReference>
<accession>A0A1J4KJY4</accession>
<dbReference type="SUPFAM" id="SSF48371">
    <property type="entry name" value="ARM repeat"/>
    <property type="match status" value="1"/>
</dbReference>
<evidence type="ECO:0000256" key="1">
    <source>
        <dbReference type="ARBA" id="ARBA00004496"/>
    </source>
</evidence>
<dbReference type="RefSeq" id="XP_068364761.1">
    <property type="nucleotide sequence ID" value="XM_068491534.1"/>
</dbReference>
<reference evidence="6" key="1">
    <citation type="submission" date="2016-10" db="EMBL/GenBank/DDBJ databases">
        <authorList>
            <person name="Benchimol M."/>
            <person name="Almeida L.G."/>
            <person name="Vasconcelos A.T."/>
            <person name="Perreira-Neves A."/>
            <person name="Rosa I.A."/>
            <person name="Tasca T."/>
            <person name="Bogo M.R."/>
            <person name="de Souza W."/>
        </authorList>
    </citation>
    <scope>NUCLEOTIDE SEQUENCE [LARGE SCALE GENOMIC DNA]</scope>
    <source>
        <strain evidence="6">K</strain>
    </source>
</reference>
<protein>
    <recommendedName>
        <fullName evidence="8">Importin N-terminal domain-containing protein</fullName>
    </recommendedName>
</protein>
<evidence type="ECO:0000256" key="3">
    <source>
        <dbReference type="ARBA" id="ARBA00022490"/>
    </source>
</evidence>
<dbReference type="OrthoDB" id="7862313at2759"/>
<organism evidence="6 7">
    <name type="scientific">Tritrichomonas foetus</name>
    <dbReference type="NCBI Taxonomy" id="1144522"/>
    <lineage>
        <taxon>Eukaryota</taxon>
        <taxon>Metamonada</taxon>
        <taxon>Parabasalia</taxon>
        <taxon>Tritrichomonadida</taxon>
        <taxon>Tritrichomonadidae</taxon>
        <taxon>Tritrichomonas</taxon>
    </lineage>
</organism>
<keyword evidence="5" id="KW-0653">Protein transport</keyword>
<dbReference type="VEuPathDB" id="TrichDB:TRFO_03816"/>
<dbReference type="InterPro" id="IPR011989">
    <property type="entry name" value="ARM-like"/>
</dbReference>
<keyword evidence="3" id="KW-0963">Cytoplasm</keyword>
<dbReference type="AlphaFoldDB" id="A0A1J4KJY4"/>
<dbReference type="InterPro" id="IPR040122">
    <property type="entry name" value="Importin_beta"/>
</dbReference>
<dbReference type="GeneID" id="94826238"/>
<name>A0A1J4KJY4_9EUKA</name>
<gene>
    <name evidence="6" type="ORF">TRFO_03816</name>
</gene>
<evidence type="ECO:0008006" key="8">
    <source>
        <dbReference type="Google" id="ProtNLM"/>
    </source>
</evidence>
<evidence type="ECO:0000256" key="5">
    <source>
        <dbReference type="ARBA" id="ARBA00022927"/>
    </source>
</evidence>
<dbReference type="Gene3D" id="1.25.10.10">
    <property type="entry name" value="Leucine-rich Repeat Variant"/>
    <property type="match status" value="1"/>
</dbReference>
<dbReference type="GO" id="GO:0005737">
    <property type="term" value="C:cytoplasm"/>
    <property type="evidence" value="ECO:0007669"/>
    <property type="project" value="UniProtKB-SubCell"/>
</dbReference>
<dbReference type="PANTHER" id="PTHR10527">
    <property type="entry name" value="IMPORTIN BETA"/>
    <property type="match status" value="1"/>
</dbReference>
<dbReference type="GO" id="GO:0006606">
    <property type="term" value="P:protein import into nucleus"/>
    <property type="evidence" value="ECO:0007669"/>
    <property type="project" value="InterPro"/>
</dbReference>
<proteinExistence type="predicted"/>
<keyword evidence="7" id="KW-1185">Reference proteome</keyword>